<protein>
    <submittedName>
        <fullName evidence="1">Uncharacterized protein</fullName>
    </submittedName>
</protein>
<evidence type="ECO:0000313" key="2">
    <source>
        <dbReference type="Proteomes" id="UP000320176"/>
    </source>
</evidence>
<dbReference type="AlphaFoldDB" id="A0A5C6B943"/>
<proteinExistence type="predicted"/>
<organism evidence="1 2">
    <name type="scientific">Stieleria varia</name>
    <dbReference type="NCBI Taxonomy" id="2528005"/>
    <lineage>
        <taxon>Bacteria</taxon>
        <taxon>Pseudomonadati</taxon>
        <taxon>Planctomycetota</taxon>
        <taxon>Planctomycetia</taxon>
        <taxon>Pirellulales</taxon>
        <taxon>Pirellulaceae</taxon>
        <taxon>Stieleria</taxon>
    </lineage>
</organism>
<reference evidence="1 2" key="1">
    <citation type="submission" date="2019-02" db="EMBL/GenBank/DDBJ databases">
        <title>Deep-cultivation of Planctomycetes and their phenomic and genomic characterization uncovers novel biology.</title>
        <authorList>
            <person name="Wiegand S."/>
            <person name="Jogler M."/>
            <person name="Boedeker C."/>
            <person name="Pinto D."/>
            <person name="Vollmers J."/>
            <person name="Rivas-Marin E."/>
            <person name="Kohn T."/>
            <person name="Peeters S.H."/>
            <person name="Heuer A."/>
            <person name="Rast P."/>
            <person name="Oberbeckmann S."/>
            <person name="Bunk B."/>
            <person name="Jeske O."/>
            <person name="Meyerdierks A."/>
            <person name="Storesund J.E."/>
            <person name="Kallscheuer N."/>
            <person name="Luecker S."/>
            <person name="Lage O.M."/>
            <person name="Pohl T."/>
            <person name="Merkel B.J."/>
            <person name="Hornburger P."/>
            <person name="Mueller R.-W."/>
            <person name="Bruemmer F."/>
            <person name="Labrenz M."/>
            <person name="Spormann A.M."/>
            <person name="Op Den Camp H."/>
            <person name="Overmann J."/>
            <person name="Amann R."/>
            <person name="Jetten M.S.M."/>
            <person name="Mascher T."/>
            <person name="Medema M.H."/>
            <person name="Devos D.P."/>
            <person name="Kaster A.-K."/>
            <person name="Ovreas L."/>
            <person name="Rohde M."/>
            <person name="Galperin M.Y."/>
            <person name="Jogler C."/>
        </authorList>
    </citation>
    <scope>NUCLEOTIDE SEQUENCE [LARGE SCALE GENOMIC DNA]</scope>
    <source>
        <strain evidence="1 2">Pla52n</strain>
    </source>
</reference>
<gene>
    <name evidence="1" type="ORF">Pla52n_07440</name>
</gene>
<comment type="caution">
    <text evidence="1">The sequence shown here is derived from an EMBL/GenBank/DDBJ whole genome shotgun (WGS) entry which is preliminary data.</text>
</comment>
<name>A0A5C6B943_9BACT</name>
<evidence type="ECO:0000313" key="1">
    <source>
        <dbReference type="EMBL" id="TWU08162.1"/>
    </source>
</evidence>
<accession>A0A5C6B943</accession>
<sequence>MTFSEGEQDQDNARPNGSTVAVVRWTKLATACECASIELTMHFAGKRVSCETRSIYQFISPPFTVSAVIRTVLSVQFVFQRKVDHVQYGVDVGCLR</sequence>
<dbReference type="EMBL" id="SJPN01000001">
    <property type="protein sequence ID" value="TWU08162.1"/>
    <property type="molecule type" value="Genomic_DNA"/>
</dbReference>
<keyword evidence="2" id="KW-1185">Reference proteome</keyword>
<dbReference type="Proteomes" id="UP000320176">
    <property type="component" value="Unassembled WGS sequence"/>
</dbReference>